<dbReference type="OMA" id="EYLEWCH"/>
<dbReference type="Gramene" id="TraesCAD_scaffold_042605_01G000100.1">
    <property type="protein sequence ID" value="TraesCAD_scaffold_042605_01G000100.1"/>
    <property type="gene ID" value="TraesCAD_scaffold_042605_01G000100"/>
</dbReference>
<gene>
    <name evidence="2" type="primary">LOC123143427</name>
</gene>
<dbReference type="SUPFAM" id="SSF52058">
    <property type="entry name" value="L domain-like"/>
    <property type="match status" value="2"/>
</dbReference>
<dbReference type="Gramene" id="TraesCS6D03G0147300.1">
    <property type="protein sequence ID" value="TraesCS6D03G0147300.1.CDS"/>
    <property type="gene ID" value="TraesCS6D03G0147300"/>
</dbReference>
<evidence type="ECO:0000313" key="3">
    <source>
        <dbReference type="Proteomes" id="UP000019116"/>
    </source>
</evidence>
<dbReference type="Gramene" id="TraesROB_scaffold_027032_01G000100.1">
    <property type="protein sequence ID" value="TraesROB_scaffold_027032_01G000100.1"/>
    <property type="gene ID" value="TraesROB_scaffold_027032_01G000100"/>
</dbReference>
<dbReference type="Pfam" id="PF23247">
    <property type="entry name" value="LRR_RPS2"/>
    <property type="match status" value="1"/>
</dbReference>
<feature type="domain" description="Disease resistance protein At4g27190-like leucine-rich repeats" evidence="1">
    <location>
        <begin position="880"/>
        <end position="961"/>
    </location>
</feature>
<reference evidence="2" key="2">
    <citation type="submission" date="2018-10" db="UniProtKB">
        <authorList>
            <consortium name="EnsemblPlants"/>
        </authorList>
    </citation>
    <scope>IDENTIFICATION</scope>
</reference>
<evidence type="ECO:0000313" key="2">
    <source>
        <dbReference type="EnsemblPlants" id="TraesCS6D02G071100.1"/>
    </source>
</evidence>
<keyword evidence="3" id="KW-1185">Reference proteome</keyword>
<dbReference type="InterPro" id="IPR057135">
    <property type="entry name" value="At4g27190-like_LRR"/>
</dbReference>
<reference evidence="2" key="1">
    <citation type="submission" date="2018-08" db="EMBL/GenBank/DDBJ databases">
        <authorList>
            <person name="Rossello M."/>
        </authorList>
    </citation>
    <scope>NUCLEOTIDE SEQUENCE [LARGE SCALE GENOMIC DNA]</scope>
    <source>
        <strain evidence="2">cv. Chinese Spring</strain>
    </source>
</reference>
<dbReference type="RefSeq" id="XP_044418292.1">
    <property type="nucleotide sequence ID" value="XM_044562357.1"/>
</dbReference>
<dbReference type="PANTHER" id="PTHR33463">
    <property type="entry name" value="NB-ARC DOMAIN-CONTAINING PROTEIN-RELATED"/>
    <property type="match status" value="1"/>
</dbReference>
<proteinExistence type="predicted"/>
<dbReference type="Proteomes" id="UP000019116">
    <property type="component" value="Chromosome 6D"/>
</dbReference>
<dbReference type="Gramene" id="TraesRN6D0100164700.1">
    <property type="protein sequence ID" value="TraesRN6D0100164700.1"/>
    <property type="gene ID" value="TraesRN6D0100164700"/>
</dbReference>
<sequence>MVRPDRLYANGLDDAPGKLLDFLLHLEYTRRTKSFFFGGWFGNGVGASAVLRAIAELLKSGRSDPDTREQFGKIIHVDCSLWKNRRAMQRAIAEELKLGHLMPIFDKQDEDDDFRGKDVRSRVEIPSIASEINASLGNGRFLMIVHYGGEEDIDLVECGIPNPEFGPYAFGKLLWSGHGRFQLPDRKGNLKSSLDCFQKIDLYPRNVGSSELLHHLFHKEADEVIDYTGMDDVSPTIALDCFLYSMFLRYRQWRRIIVEYDWETHACNYWICDGILQGDRAYEVGSALYGVIQMVRYLTIHMQMYLSEHRKQYERWVSITSSKLGAQNISAVPAKASSYFLTCERDGQLELANDLFQLASNLRVLKLCRCNFDFASPPFRCCHSLRFLWLDHCTNLGKEQGGGLCLPNLLVLDIRFTDFVLLAEMIEMMTNLMEVNTKGVSWRTISHAWKKLQNLHKLRVTESSDVITVDTCCSIDMMNLELLDLSGNIHMESLPAMSSAANLKMLVLDGCSSLEHVALEGAPPLLESFSFDGYGPAEKWTHPIQLPKEKLRPKSRSALVQEAQVRRISLKGCARLHNMFLRALPNLEEMDLSGTAVKSLDLSAMDIPQLKKIFLVGCEQLRSLAWNKRNRSLGVLHVDTRGKVASAIYSGEQMPSAYEVVMAFSDGRFICSTINGLYRIIPINTKVYLHISSTHQSQVNVTRGIKEIGPSPEGLVATGTFLPYNDIVINKDIVTCSALLWDHRQLYPLGVHIEIGEGSHHLDNMNDNEAFIGFMEHKVKSLHVHDNISVTTLLPGARRCWARLEWSHVERCPKLHTVFPNWGGYRSFQSIKIFSASDLPMAYCIWGTCTEYHAVQFEVLQHIYLHNCPRLETVLPISSTFPNLETIQIAYCGNLQCIFPLNDKCPQDIASGVTFSKLKHIKLYHLHKLEQICEARLTAPALETISLRDCWALRRLPAVSCQGPKPVVDCERRRSAYMDHPSVY</sequence>
<protein>
    <recommendedName>
        <fullName evidence="1">Disease resistance protein At4g27190-like leucine-rich repeats domain-containing protein</fullName>
    </recommendedName>
</protein>
<name>A0A3B6QCA9_WHEAT</name>
<dbReference type="Gramene" id="TraesCS6D02G071100.1">
    <property type="protein sequence ID" value="TraesCS6D02G071100.1"/>
    <property type="gene ID" value="TraesCS6D02G071100"/>
</dbReference>
<dbReference type="KEGG" id="taes:123143427"/>
<dbReference type="Gramene" id="TraesCLE_scaffold_026501_01G000400.1">
    <property type="protein sequence ID" value="TraesCLE_scaffold_026501_01G000400.1"/>
    <property type="gene ID" value="TraesCLE_scaffold_026501_01G000400"/>
</dbReference>
<dbReference type="EnsemblPlants" id="TraesCS6D02G071100.1">
    <property type="protein sequence ID" value="TraesCS6D02G071100.1"/>
    <property type="gene ID" value="TraesCS6D02G071100"/>
</dbReference>
<dbReference type="Gene3D" id="3.80.10.10">
    <property type="entry name" value="Ribonuclease Inhibitor"/>
    <property type="match status" value="2"/>
</dbReference>
<dbReference type="InterPro" id="IPR050905">
    <property type="entry name" value="Plant_NBS-LRR"/>
</dbReference>
<dbReference type="AlphaFoldDB" id="A0A3B6QCA9"/>
<evidence type="ECO:0000259" key="1">
    <source>
        <dbReference type="Pfam" id="PF23247"/>
    </source>
</evidence>
<dbReference type="Gramene" id="TraesWEE_scaffold_021908_01G000200.1">
    <property type="protein sequence ID" value="TraesWEE_scaffold_021908_01G000200.1"/>
    <property type="gene ID" value="TraesWEE_scaffold_021908_01G000200"/>
</dbReference>
<dbReference type="GeneID" id="123143427"/>
<dbReference type="PANTHER" id="PTHR33463:SF70">
    <property type="entry name" value="SWIM-TYPE DOMAIN-CONTAINING PROTEIN"/>
    <property type="match status" value="1"/>
</dbReference>
<dbReference type="OrthoDB" id="583206at2759"/>
<organism evidence="2">
    <name type="scientific">Triticum aestivum</name>
    <name type="common">Wheat</name>
    <dbReference type="NCBI Taxonomy" id="4565"/>
    <lineage>
        <taxon>Eukaryota</taxon>
        <taxon>Viridiplantae</taxon>
        <taxon>Streptophyta</taxon>
        <taxon>Embryophyta</taxon>
        <taxon>Tracheophyta</taxon>
        <taxon>Spermatophyta</taxon>
        <taxon>Magnoliopsida</taxon>
        <taxon>Liliopsida</taxon>
        <taxon>Poales</taxon>
        <taxon>Poaceae</taxon>
        <taxon>BOP clade</taxon>
        <taxon>Pooideae</taxon>
        <taxon>Triticodae</taxon>
        <taxon>Triticeae</taxon>
        <taxon>Triticinae</taxon>
        <taxon>Triticum</taxon>
    </lineage>
</organism>
<dbReference type="InterPro" id="IPR032675">
    <property type="entry name" value="LRR_dom_sf"/>
</dbReference>
<accession>A0A3B6QCA9</accession>